<accession>A0AAP0JGK9</accession>
<organism evidence="1 2">
    <name type="scientific">Stephania cephalantha</name>
    <dbReference type="NCBI Taxonomy" id="152367"/>
    <lineage>
        <taxon>Eukaryota</taxon>
        <taxon>Viridiplantae</taxon>
        <taxon>Streptophyta</taxon>
        <taxon>Embryophyta</taxon>
        <taxon>Tracheophyta</taxon>
        <taxon>Spermatophyta</taxon>
        <taxon>Magnoliopsida</taxon>
        <taxon>Ranunculales</taxon>
        <taxon>Menispermaceae</taxon>
        <taxon>Menispermoideae</taxon>
        <taxon>Cissampelideae</taxon>
        <taxon>Stephania</taxon>
    </lineage>
</organism>
<keyword evidence="2" id="KW-1185">Reference proteome</keyword>
<dbReference type="InterPro" id="IPR032567">
    <property type="entry name" value="RTL1-rel"/>
</dbReference>
<dbReference type="PANTHER" id="PTHR15503">
    <property type="entry name" value="LDOC1 RELATED"/>
    <property type="match status" value="1"/>
</dbReference>
<gene>
    <name evidence="1" type="ORF">Scep_012143</name>
</gene>
<sequence length="80" mass="9195">MEAYTAIVEPELKSVIKVEDVPIVCEFSDVFLDDLPGLPPSRAVEFIIELISRTQLIYSRPYRMSASKHEELRTQLEDLL</sequence>
<comment type="caution">
    <text evidence="1">The sequence shown here is derived from an EMBL/GenBank/DDBJ whole genome shotgun (WGS) entry which is preliminary data.</text>
</comment>
<proteinExistence type="predicted"/>
<evidence type="ECO:0008006" key="3">
    <source>
        <dbReference type="Google" id="ProtNLM"/>
    </source>
</evidence>
<dbReference type="InterPro" id="IPR043502">
    <property type="entry name" value="DNA/RNA_pol_sf"/>
</dbReference>
<dbReference type="Proteomes" id="UP001419268">
    <property type="component" value="Unassembled WGS sequence"/>
</dbReference>
<dbReference type="SUPFAM" id="SSF56672">
    <property type="entry name" value="DNA/RNA polymerases"/>
    <property type="match status" value="1"/>
</dbReference>
<protein>
    <recommendedName>
        <fullName evidence="3">Reverse transcriptase domain-containing protein</fullName>
    </recommendedName>
</protein>
<reference evidence="1 2" key="1">
    <citation type="submission" date="2024-01" db="EMBL/GenBank/DDBJ databases">
        <title>Genome assemblies of Stephania.</title>
        <authorList>
            <person name="Yang L."/>
        </authorList>
    </citation>
    <scope>NUCLEOTIDE SEQUENCE [LARGE SCALE GENOMIC DNA]</scope>
    <source>
        <strain evidence="1">JXDWG</strain>
        <tissue evidence="1">Leaf</tissue>
    </source>
</reference>
<name>A0AAP0JGK9_9MAGN</name>
<dbReference type="PANTHER" id="PTHR15503:SF45">
    <property type="entry name" value="RNA-DIRECTED DNA POLYMERASE HOMOLOG"/>
    <property type="match status" value="1"/>
</dbReference>
<dbReference type="EMBL" id="JBBNAG010000005">
    <property type="protein sequence ID" value="KAK9132615.1"/>
    <property type="molecule type" value="Genomic_DNA"/>
</dbReference>
<dbReference type="AlphaFoldDB" id="A0AAP0JGK9"/>
<evidence type="ECO:0000313" key="1">
    <source>
        <dbReference type="EMBL" id="KAK9132615.1"/>
    </source>
</evidence>
<evidence type="ECO:0000313" key="2">
    <source>
        <dbReference type="Proteomes" id="UP001419268"/>
    </source>
</evidence>